<dbReference type="SUPFAM" id="SSF51182">
    <property type="entry name" value="RmlC-like cupins"/>
    <property type="match status" value="1"/>
</dbReference>
<feature type="domain" description="Cupin type-2" evidence="2">
    <location>
        <begin position="52"/>
        <end position="125"/>
    </location>
</feature>
<keyword evidence="1" id="KW-0732">Signal</keyword>
<evidence type="ECO:0000256" key="1">
    <source>
        <dbReference type="SAM" id="SignalP"/>
    </source>
</evidence>
<sequence length="139" mass="14349">MNLRLSALLALALPLACAAMPPSAPHAPGETVSVNFSRDLPNVPGKKLTAVEVVYPPGAASAAHRHAGSAFIYAYVVSGSIVSEVDGGGERTYKAGESFYENPGSHHQVSRNGSATEPAKLLAVFIVDAADAHLTSPDK</sequence>
<evidence type="ECO:0000313" key="3">
    <source>
        <dbReference type="EMBL" id="QDE40674.1"/>
    </source>
</evidence>
<keyword evidence="4" id="KW-1185">Reference proteome</keyword>
<feature type="signal peptide" evidence="1">
    <location>
        <begin position="1"/>
        <end position="18"/>
    </location>
</feature>
<evidence type="ECO:0000313" key="4">
    <source>
        <dbReference type="Proteomes" id="UP000316093"/>
    </source>
</evidence>
<dbReference type="InterPro" id="IPR011051">
    <property type="entry name" value="RmlC_Cupin_sf"/>
</dbReference>
<proteinExistence type="predicted"/>
<dbReference type="Pfam" id="PF07883">
    <property type="entry name" value="Cupin_2"/>
    <property type="match status" value="1"/>
</dbReference>
<dbReference type="InterPro" id="IPR014710">
    <property type="entry name" value="RmlC-like_jellyroll"/>
</dbReference>
<dbReference type="OrthoDB" id="9813436at2"/>
<gene>
    <name evidence="3" type="ORF">FIV34_16405</name>
</gene>
<reference evidence="3 4" key="1">
    <citation type="submission" date="2019-06" db="EMBL/GenBank/DDBJ databases">
        <title>A complete genome sequence for Luteibacter pinisoli MAH-14.</title>
        <authorList>
            <person name="Baltrus D.A."/>
        </authorList>
    </citation>
    <scope>NUCLEOTIDE SEQUENCE [LARGE SCALE GENOMIC DNA]</scope>
    <source>
        <strain evidence="3 4">MAH-14</strain>
    </source>
</reference>
<dbReference type="Gene3D" id="2.60.120.10">
    <property type="entry name" value="Jelly Rolls"/>
    <property type="match status" value="1"/>
</dbReference>
<dbReference type="InterPro" id="IPR013096">
    <property type="entry name" value="Cupin_2"/>
</dbReference>
<dbReference type="Proteomes" id="UP000316093">
    <property type="component" value="Chromosome"/>
</dbReference>
<dbReference type="KEGG" id="lpy:FIV34_16405"/>
<feature type="chain" id="PRO_5021313634" evidence="1">
    <location>
        <begin position="19"/>
        <end position="139"/>
    </location>
</feature>
<dbReference type="AlphaFoldDB" id="A0A4Y5Z698"/>
<dbReference type="PANTHER" id="PTHR38599">
    <property type="entry name" value="CUPIN DOMAIN PROTEIN (AFU_ORTHOLOGUE AFUA_3G13620)"/>
    <property type="match status" value="1"/>
</dbReference>
<dbReference type="PANTHER" id="PTHR38599:SF1">
    <property type="entry name" value="CUPIN DOMAIN PROTEIN (AFU_ORTHOLOGUE AFUA_3G13620)"/>
    <property type="match status" value="1"/>
</dbReference>
<organism evidence="3 4">
    <name type="scientific">Luteibacter pinisoli</name>
    <dbReference type="NCBI Taxonomy" id="2589080"/>
    <lineage>
        <taxon>Bacteria</taxon>
        <taxon>Pseudomonadati</taxon>
        <taxon>Pseudomonadota</taxon>
        <taxon>Gammaproteobacteria</taxon>
        <taxon>Lysobacterales</taxon>
        <taxon>Rhodanobacteraceae</taxon>
        <taxon>Luteibacter</taxon>
    </lineage>
</organism>
<name>A0A4Y5Z698_9GAMM</name>
<dbReference type="EMBL" id="CP041046">
    <property type="protein sequence ID" value="QDE40674.1"/>
    <property type="molecule type" value="Genomic_DNA"/>
</dbReference>
<accession>A0A4Y5Z698</accession>
<dbReference type="CDD" id="cd02234">
    <property type="entry name" value="cupin_BLR7677-like"/>
    <property type="match status" value="1"/>
</dbReference>
<evidence type="ECO:0000259" key="2">
    <source>
        <dbReference type="Pfam" id="PF07883"/>
    </source>
</evidence>
<dbReference type="RefSeq" id="WP_139984599.1">
    <property type="nucleotide sequence ID" value="NZ_CP041046.1"/>
</dbReference>
<protein>
    <submittedName>
        <fullName evidence="3">Cupin domain-containing protein</fullName>
    </submittedName>
</protein>